<reference evidence="1 2" key="1">
    <citation type="journal article" date="2019" name="Mol. Ecol. Resour.">
        <title>Improving Illumina assemblies with Hi-C and long reads: an example with the North African dromedary.</title>
        <authorList>
            <person name="Elbers J.P."/>
            <person name="Rogers M.F."/>
            <person name="Perelman P.L."/>
            <person name="Proskuryakova A.A."/>
            <person name="Serdyukova N.A."/>
            <person name="Johnson W.E."/>
            <person name="Horin P."/>
            <person name="Corander J."/>
            <person name="Murphy D."/>
            <person name="Burger P.A."/>
        </authorList>
    </citation>
    <scope>NUCLEOTIDE SEQUENCE [LARGE SCALE GENOMIC DNA]</scope>
    <source>
        <strain evidence="1">Drom800</strain>
        <tissue evidence="1">Blood</tissue>
    </source>
</reference>
<sequence>MHKQMRVSVPRFGKIPWFSEASLINKPLVFSLPRRFLTVFIDRLRQVAYEAGRTQRDPVLIRNKQLCSTCQEKKMVRPTTVVIPDDLKLPFANLVDRRMMHPHPPKAQALPKRSRDDIPTALLFHVLLIDLFRWVYSPLFTPSPLQTSLALLHVNVRRPCPFFSHYPPESVHHRLPILGPRTAVFHGLLSDAFTALQETQLSSLPRKGPMDKSVRQ</sequence>
<accession>A0A5N4CNN2</accession>
<keyword evidence="2" id="KW-1185">Reference proteome</keyword>
<gene>
    <name evidence="1" type="ORF">Cadr_000024378</name>
</gene>
<dbReference type="PANTHER" id="PTHR39410">
    <property type="entry name" value="RIKEN CDNA 4930558K02 GENE"/>
    <property type="match status" value="1"/>
</dbReference>
<proteinExistence type="predicted"/>
<dbReference type="Pfam" id="PF15081">
    <property type="entry name" value="DUF4548"/>
    <property type="match status" value="2"/>
</dbReference>
<dbReference type="InterPro" id="IPR027845">
    <property type="entry name" value="DUF4548"/>
</dbReference>
<name>A0A5N4CNN2_CAMDR</name>
<evidence type="ECO:0000313" key="2">
    <source>
        <dbReference type="Proteomes" id="UP000299084"/>
    </source>
</evidence>
<dbReference type="Proteomes" id="UP000299084">
    <property type="component" value="Unassembled WGS sequence"/>
</dbReference>
<protein>
    <submittedName>
        <fullName evidence="1">Uncharacterized protein</fullName>
    </submittedName>
</protein>
<evidence type="ECO:0000313" key="1">
    <source>
        <dbReference type="EMBL" id="KAB1260492.1"/>
    </source>
</evidence>
<dbReference type="PANTHER" id="PTHR39410:SF1">
    <property type="entry name" value="RIKEN CDNA 4930558K02 GENE"/>
    <property type="match status" value="1"/>
</dbReference>
<dbReference type="AlphaFoldDB" id="A0A5N4CNN2"/>
<organism evidence="1 2">
    <name type="scientific">Camelus dromedarius</name>
    <name type="common">Dromedary</name>
    <name type="synonym">Arabian camel</name>
    <dbReference type="NCBI Taxonomy" id="9838"/>
    <lineage>
        <taxon>Eukaryota</taxon>
        <taxon>Metazoa</taxon>
        <taxon>Chordata</taxon>
        <taxon>Craniata</taxon>
        <taxon>Vertebrata</taxon>
        <taxon>Euteleostomi</taxon>
        <taxon>Mammalia</taxon>
        <taxon>Eutheria</taxon>
        <taxon>Laurasiatheria</taxon>
        <taxon>Artiodactyla</taxon>
        <taxon>Tylopoda</taxon>
        <taxon>Camelidae</taxon>
        <taxon>Camelus</taxon>
    </lineage>
</organism>
<dbReference type="EMBL" id="JWIN03000021">
    <property type="protein sequence ID" value="KAB1260492.1"/>
    <property type="molecule type" value="Genomic_DNA"/>
</dbReference>
<comment type="caution">
    <text evidence="1">The sequence shown here is derived from an EMBL/GenBank/DDBJ whole genome shotgun (WGS) entry which is preliminary data.</text>
</comment>